<feature type="region of interest" description="Disordered" evidence="1">
    <location>
        <begin position="257"/>
        <end position="279"/>
    </location>
</feature>
<feature type="region of interest" description="Disordered" evidence="1">
    <location>
        <begin position="877"/>
        <end position="903"/>
    </location>
</feature>
<evidence type="ECO:0000313" key="2">
    <source>
        <dbReference type="EMBL" id="MBL0386900.1"/>
    </source>
</evidence>
<comment type="caution">
    <text evidence="2">The sequence shown here is derived from an EMBL/GenBank/DDBJ whole genome shotgun (WGS) entry which is preliminary data.</text>
</comment>
<name>A0ABS1J9P8_9BACL</name>
<reference evidence="2 3" key="1">
    <citation type="submission" date="2021-01" db="EMBL/GenBank/DDBJ databases">
        <title>Tumebacillus sp. strain ITR2 16S ribosomal RNA gene Genome sequencing and assembly.</title>
        <authorList>
            <person name="Kang M."/>
        </authorList>
    </citation>
    <scope>NUCLEOTIDE SEQUENCE [LARGE SCALE GENOMIC DNA]</scope>
    <source>
        <strain evidence="2 3">ITR2</strain>
    </source>
</reference>
<sequence length="1082" mass="118967">MYQPPVQAPGTQTTSSTPIVGGGTDRSSTRRDGSSYSAAQLLQLQKTVGNRAVTQMLKNQATVKQLKKDRSADPTPVAVLASPVAQRDGEEDTPSISNFGTQVLKDIFKNKILPEVGKSVAIKVIDGFMLLADALLISAIPNLDTLLKYVGACLNAFTKVTNFWSDLGPNVRAGLKFVMGVVLYKVDNFLTSYAPTKLQVKTLPSFEANAADDAEGTVMMQSVIKYLKIAEQFLDKASVMVRVGDYMKRRLGLIPEEAAPNQDEQADGQADAQEQQKPTGSTLDLKVIKLEMQDLSIARSKTDDNQKELGGLDAKSKVTIRLFGQEYTVDEIHARLGWDLSFAIDMTLQHKLIIGNSNFLIFDMENLYLEELTVGNRGLDKLEVSVAKFKVGSLLELQEITGGYQKGEGYHFGAGKIDLNLPAPFDTKLEASAQLQLDKDGAFQQLDVRDFTANENFTVQQALVTREHLRIVNAMYDLTPHGLPFKPTLDELQISKDKKINKIQGGVTVKDWSPLTGLTINGHAAIGYENLLYAQVDDANVRLDYKMFQGYGSIKHLRYDTDRNLEGEIDELTFTIGKFTFVATKVVINQDGSMSIAEAEVVLGGGKDKVASKDVDEVDGDKDGLKQSMGFDSISGGGGLSELAQVHLKAKNITIQDGKVNVGKYEKWVGPSKVMKISLFGGAVQGLLDQEKEKAAIAGQFKFPSDSGFWPIKVGATLPITPTPISLFMEVGIGGGVTAKAAGLIERDKSIAQEKVYDLKAMAELTAELTFSIGAGVKLGHEVLLALRAYLEASATLSAATRAAIAGKVKVNPDTKLVEQDPRNPVVFRYELEAELKAKLDFVIDLVAFLFYKKEIVRKNLGNWTLGKYRMAGSVGESDGKVTDEVTTPRHGAEDTTLGGAIPGQVKLPEEDLVKQMAKRKHDEGKGDQPYKSLYRTAHDKMSAEPELNEPTLAKVSDQLRPSAENQRDVPDVVDRIHASMSARRDGPNKSYLMSNEEWLQYSNNAARRSTVTLVDDALRAYHAEKNPRQKLVLLNQLRKIGNDYILDKNKSRWKMVFRLLLDTNQEEAYLREQIEAPSDQE</sequence>
<proteinExistence type="predicted"/>
<dbReference type="RefSeq" id="WP_201634173.1">
    <property type="nucleotide sequence ID" value="NZ_JAEQNB010000002.1"/>
</dbReference>
<feature type="compositionally biased region" description="Basic and acidic residues" evidence="1">
    <location>
        <begin position="878"/>
        <end position="894"/>
    </location>
</feature>
<gene>
    <name evidence="2" type="ORF">JJB07_09565</name>
</gene>
<evidence type="ECO:0000313" key="3">
    <source>
        <dbReference type="Proteomes" id="UP000602284"/>
    </source>
</evidence>
<feature type="region of interest" description="Disordered" evidence="1">
    <location>
        <begin position="1"/>
        <end position="35"/>
    </location>
</feature>
<dbReference type="EMBL" id="JAEQNB010000002">
    <property type="protein sequence ID" value="MBL0386900.1"/>
    <property type="molecule type" value="Genomic_DNA"/>
</dbReference>
<protein>
    <submittedName>
        <fullName evidence="2">Uncharacterized protein</fullName>
    </submittedName>
</protein>
<feature type="compositionally biased region" description="Polar residues" evidence="1">
    <location>
        <begin position="9"/>
        <end position="18"/>
    </location>
</feature>
<feature type="compositionally biased region" description="Low complexity" evidence="1">
    <location>
        <begin position="267"/>
        <end position="276"/>
    </location>
</feature>
<dbReference type="Proteomes" id="UP000602284">
    <property type="component" value="Unassembled WGS sequence"/>
</dbReference>
<keyword evidence="3" id="KW-1185">Reference proteome</keyword>
<accession>A0ABS1J9P8</accession>
<organism evidence="2 3">
    <name type="scientific">Tumebacillus amylolyticus</name>
    <dbReference type="NCBI Taxonomy" id="2801339"/>
    <lineage>
        <taxon>Bacteria</taxon>
        <taxon>Bacillati</taxon>
        <taxon>Bacillota</taxon>
        <taxon>Bacilli</taxon>
        <taxon>Bacillales</taxon>
        <taxon>Alicyclobacillaceae</taxon>
        <taxon>Tumebacillus</taxon>
    </lineage>
</organism>
<evidence type="ECO:0000256" key="1">
    <source>
        <dbReference type="SAM" id="MobiDB-lite"/>
    </source>
</evidence>